<dbReference type="Proteomes" id="UP000216057">
    <property type="component" value="Unassembled WGS sequence"/>
</dbReference>
<comment type="caution">
    <text evidence="2">The sequence shown here is derived from an EMBL/GenBank/DDBJ whole genome shotgun (WGS) entry which is preliminary data.</text>
</comment>
<proteinExistence type="predicted"/>
<dbReference type="EMBL" id="MWWZ01000030">
    <property type="protein sequence ID" value="OZG63262.1"/>
    <property type="molecule type" value="Genomic_DNA"/>
</dbReference>
<reference evidence="2 3" key="1">
    <citation type="journal article" date="2017" name="BMC Genomics">
        <title>Comparative genomic and phylogenomic analyses of the Bifidobacteriaceae family.</title>
        <authorList>
            <person name="Lugli G.A."/>
            <person name="Milani C."/>
            <person name="Turroni F."/>
            <person name="Duranti S."/>
            <person name="Mancabelli L."/>
            <person name="Mangifesta M."/>
            <person name="Ferrario C."/>
            <person name="Modesto M."/>
            <person name="Mattarelli P."/>
            <person name="Jiri K."/>
            <person name="van Sinderen D."/>
            <person name="Ventura M."/>
        </authorList>
    </citation>
    <scope>NUCLEOTIDE SEQUENCE [LARGE SCALE GENOMIC DNA]</scope>
    <source>
        <strain evidence="2 3">DSM 100216</strain>
    </source>
</reference>
<gene>
    <name evidence="2" type="ORF">BEUL_2331</name>
</gene>
<dbReference type="AlphaFoldDB" id="A0A261FVS7"/>
<dbReference type="RefSeq" id="WP_094637807.1">
    <property type="nucleotide sequence ID" value="NZ_MWWZ01000030.1"/>
</dbReference>
<sequence>MKSKYEILLSVLDDLCDQAPSENKKYHPCKPEEYPKARSLAYIHLLLKARFGIQTFEDREKCITDGTQDGGIDAYYISHEERVIYLIQSKFRNTEKNFDGGKDISYEDLASMSIREIIAPKSDGPKFNGKIQKMQSALSLIKNPQLYEYKVIILANLKESHSNKSKEVIGRLLQNFDYEIIDYKKTYDELLLPSIMGTCSRPSEIQVPLSLEDKDHRPQATNRIKTSAGNCRMSILFVSTLEIAKMMHQYKNALLKYNPRSFLGLRNKSINTAIKQTIINSSTNEFALYNNGITIVTSQSDFHENYGVVDQATLTLVNPQIINGGQTAATLAEIYNSEEKSKLEDKEVLVRIITFDGHNDNYDRVIRELSKATNGQTPVKEEDRHANDPLQEFFKRQIFADYGLLYEHKIGEFHEGLKHKFVDNSQKINRTDFLKLSIAINGDVASTRSTANSKLFSQRFFENEQNASEETLRQNCRRYMFGYFVLQRMKNLSKKNKNEETYGNAVRYGKYAVVKVCDQFYPFNLPPENTAEKAEAVCDMVLSHWSEFEDSVLTKHTKTENERIRFDFDNYYKNQMLNDDLETIAISWQADNELAEQ</sequence>
<feature type="domain" description="Abortive phage infection protein C-terminal" evidence="1">
    <location>
        <begin position="256"/>
        <end position="534"/>
    </location>
</feature>
<protein>
    <submittedName>
        <fullName evidence="2">AIPR protein</fullName>
    </submittedName>
</protein>
<dbReference type="Pfam" id="PF10592">
    <property type="entry name" value="AIPR"/>
    <property type="match status" value="1"/>
</dbReference>
<name>A0A261FVS7_9BIFI</name>
<organism evidence="2 3">
    <name type="scientific">Bifidobacterium eulemuris</name>
    <dbReference type="NCBI Taxonomy" id="1765219"/>
    <lineage>
        <taxon>Bacteria</taxon>
        <taxon>Bacillati</taxon>
        <taxon>Actinomycetota</taxon>
        <taxon>Actinomycetes</taxon>
        <taxon>Bifidobacteriales</taxon>
        <taxon>Bifidobacteriaceae</taxon>
        <taxon>Bifidobacterium</taxon>
    </lineage>
</organism>
<evidence type="ECO:0000313" key="3">
    <source>
        <dbReference type="Proteomes" id="UP000216057"/>
    </source>
</evidence>
<dbReference type="OrthoDB" id="9806213at2"/>
<evidence type="ECO:0000313" key="2">
    <source>
        <dbReference type="EMBL" id="OZG63262.1"/>
    </source>
</evidence>
<evidence type="ECO:0000259" key="1">
    <source>
        <dbReference type="Pfam" id="PF10592"/>
    </source>
</evidence>
<accession>A0A261FVS7</accession>
<dbReference type="InterPro" id="IPR018891">
    <property type="entry name" value="AIPR_C"/>
</dbReference>